<proteinExistence type="predicted"/>
<evidence type="ECO:0000313" key="3">
    <source>
        <dbReference type="EMBL" id="EFJ33394.1"/>
    </source>
</evidence>
<feature type="region of interest" description="Disordered" evidence="2">
    <location>
        <begin position="1"/>
        <end position="56"/>
    </location>
</feature>
<protein>
    <submittedName>
        <fullName evidence="3">Uncharacterized protein</fullName>
    </submittedName>
</protein>
<dbReference type="InParanoid" id="D8R444"/>
<dbReference type="EMBL" id="GL377571">
    <property type="protein sequence ID" value="EFJ33394.1"/>
    <property type="molecule type" value="Genomic_DNA"/>
</dbReference>
<accession>D8R444</accession>
<reference evidence="3 4" key="1">
    <citation type="journal article" date="2011" name="Science">
        <title>The Selaginella genome identifies genetic changes associated with the evolution of vascular plants.</title>
        <authorList>
            <person name="Banks J.A."/>
            <person name="Nishiyama T."/>
            <person name="Hasebe M."/>
            <person name="Bowman J.L."/>
            <person name="Gribskov M."/>
            <person name="dePamphilis C."/>
            <person name="Albert V.A."/>
            <person name="Aono N."/>
            <person name="Aoyama T."/>
            <person name="Ambrose B.A."/>
            <person name="Ashton N.W."/>
            <person name="Axtell M.J."/>
            <person name="Barker E."/>
            <person name="Barker M.S."/>
            <person name="Bennetzen J.L."/>
            <person name="Bonawitz N.D."/>
            <person name="Chapple C."/>
            <person name="Cheng C."/>
            <person name="Correa L.G."/>
            <person name="Dacre M."/>
            <person name="DeBarry J."/>
            <person name="Dreyer I."/>
            <person name="Elias M."/>
            <person name="Engstrom E.M."/>
            <person name="Estelle M."/>
            <person name="Feng L."/>
            <person name="Finet C."/>
            <person name="Floyd S.K."/>
            <person name="Frommer W.B."/>
            <person name="Fujita T."/>
            <person name="Gramzow L."/>
            <person name="Gutensohn M."/>
            <person name="Harholt J."/>
            <person name="Hattori M."/>
            <person name="Heyl A."/>
            <person name="Hirai T."/>
            <person name="Hiwatashi Y."/>
            <person name="Ishikawa M."/>
            <person name="Iwata M."/>
            <person name="Karol K.G."/>
            <person name="Koehler B."/>
            <person name="Kolukisaoglu U."/>
            <person name="Kubo M."/>
            <person name="Kurata T."/>
            <person name="Lalonde S."/>
            <person name="Li K."/>
            <person name="Li Y."/>
            <person name="Litt A."/>
            <person name="Lyons E."/>
            <person name="Manning G."/>
            <person name="Maruyama T."/>
            <person name="Michael T.P."/>
            <person name="Mikami K."/>
            <person name="Miyazaki S."/>
            <person name="Morinaga S."/>
            <person name="Murata T."/>
            <person name="Mueller-Roeber B."/>
            <person name="Nelson D.R."/>
            <person name="Obara M."/>
            <person name="Oguri Y."/>
            <person name="Olmstead R.G."/>
            <person name="Onodera N."/>
            <person name="Petersen B.L."/>
            <person name="Pils B."/>
            <person name="Prigge M."/>
            <person name="Rensing S.A."/>
            <person name="Riano-Pachon D.M."/>
            <person name="Roberts A.W."/>
            <person name="Sato Y."/>
            <person name="Scheller H.V."/>
            <person name="Schulz B."/>
            <person name="Schulz C."/>
            <person name="Shakirov E.V."/>
            <person name="Shibagaki N."/>
            <person name="Shinohara N."/>
            <person name="Shippen D.E."/>
            <person name="Soerensen I."/>
            <person name="Sotooka R."/>
            <person name="Sugimoto N."/>
            <person name="Sugita M."/>
            <person name="Sumikawa N."/>
            <person name="Tanurdzic M."/>
            <person name="Theissen G."/>
            <person name="Ulvskov P."/>
            <person name="Wakazuki S."/>
            <person name="Weng J.K."/>
            <person name="Willats W.W."/>
            <person name="Wipf D."/>
            <person name="Wolf P.G."/>
            <person name="Yang L."/>
            <person name="Zimmer A.D."/>
            <person name="Zhu Q."/>
            <person name="Mitros T."/>
            <person name="Hellsten U."/>
            <person name="Loque D."/>
            <person name="Otillar R."/>
            <person name="Salamov A."/>
            <person name="Schmutz J."/>
            <person name="Shapiro H."/>
            <person name="Lindquist E."/>
            <person name="Lucas S."/>
            <person name="Rokhsar D."/>
            <person name="Grigoriev I.V."/>
        </authorList>
    </citation>
    <scope>NUCLEOTIDE SEQUENCE [LARGE SCALE GENOMIC DNA]</scope>
</reference>
<sequence length="505" mass="57341">MSSSSKEPEGTPSSSSPPAASMLKPHFASDGLPFTNSSQYSVTQPTPTASSCEIETTPFDPHEEFEDAVFEQSEEPSKIVLPNKKAMDEETLLVEMYKSMKEMRQDVQELVKEMRQGIQELKTGVQELKTGVQELRNDVKGILNKLYVLRLDVSMVCELGARTLLKAFVENKYGASLEVPFARRLSYTPIRKLEEMVSLCLYSEEKERTPRYAEIDCYAGFKVNGGVFVAEVTRFPVCRKGSKYVHPTKPTWDESTKLLYKMIQLERAIRATEEHGHKVKGAALAAIKFRKLQDEKDGRDLMEAVLKHWSFNSSNDKYKSALWLTAVMSIPVAMGPNWESMAAAAHKKDVAPSQQEIDPENRARVSSMSSQEISDAHRIKPCYSKRREDANSCSSERARTECESGGRRHDERMDRDILAWMRHRHARRFRRRRSFCTGLHHLGGRITFTKHGRLAPLSQMLLVASKTEEMTCNQNSLRQATDYPQSTPATYNHFGSFASWTRTSC</sequence>
<dbReference type="AlphaFoldDB" id="D8R444"/>
<evidence type="ECO:0000313" key="4">
    <source>
        <dbReference type="Proteomes" id="UP000001514"/>
    </source>
</evidence>
<keyword evidence="1" id="KW-0175">Coiled coil</keyword>
<feature type="compositionally biased region" description="Low complexity" evidence="2">
    <location>
        <begin position="1"/>
        <end position="21"/>
    </location>
</feature>
<dbReference type="HOGENOM" id="CLU_540145_0_0_1"/>
<name>D8R444_SELML</name>
<organism evidence="4">
    <name type="scientific">Selaginella moellendorffii</name>
    <name type="common">Spikemoss</name>
    <dbReference type="NCBI Taxonomy" id="88036"/>
    <lineage>
        <taxon>Eukaryota</taxon>
        <taxon>Viridiplantae</taxon>
        <taxon>Streptophyta</taxon>
        <taxon>Embryophyta</taxon>
        <taxon>Tracheophyta</taxon>
        <taxon>Lycopodiopsida</taxon>
        <taxon>Selaginellales</taxon>
        <taxon>Selaginellaceae</taxon>
        <taxon>Selaginella</taxon>
    </lineage>
</organism>
<dbReference type="Gramene" id="EFJ33394">
    <property type="protein sequence ID" value="EFJ33394"/>
    <property type="gene ID" value="SELMODRAFT_407166"/>
</dbReference>
<dbReference type="Proteomes" id="UP000001514">
    <property type="component" value="Unassembled WGS sequence"/>
</dbReference>
<evidence type="ECO:0000256" key="2">
    <source>
        <dbReference type="SAM" id="MobiDB-lite"/>
    </source>
</evidence>
<evidence type="ECO:0000256" key="1">
    <source>
        <dbReference type="SAM" id="Coils"/>
    </source>
</evidence>
<dbReference type="KEGG" id="smo:SELMODRAFT_407166"/>
<keyword evidence="4" id="KW-1185">Reference proteome</keyword>
<feature type="coiled-coil region" evidence="1">
    <location>
        <begin position="93"/>
        <end position="145"/>
    </location>
</feature>
<gene>
    <name evidence="3" type="ORF">SELMODRAFT_407166</name>
</gene>
<feature type="region of interest" description="Disordered" evidence="2">
    <location>
        <begin position="345"/>
        <end position="371"/>
    </location>
</feature>
<feature type="compositionally biased region" description="Polar residues" evidence="2">
    <location>
        <begin position="34"/>
        <end position="54"/>
    </location>
</feature>